<accession>A0A125W294</accession>
<sequence length="582" mass="68229">MGYRSEIGQIGKELLSGYKQIALVDVAIPIYFLDISCFCNKIETLPVIQDTLLRLIDQKFKLTDIPKIMGLENDIEIFEKAFYDLLYYEVIKKNGIISEVGRDYLKDEQLNRFIKLEKKVCVDGLSGEIILSNHQRYANERNLRETGTLTLKTQIKRPTLKRLDFFKVKKILNEANDKEQVIDILKVNRIRVNYKRAQLAVHVSTTSQDSVQLLLFDRAIRLSEYDDLIDETQLSDLVNLNMEAGNFFSSDSIVRFKGISDQFEKVVKEDAIERFDRLIFEAKKDIQLYIPFTQWTIPDLSMINMIENKLKQKLKVNLTLTGELLPSNYVMRRISQLEQLANDYVNFEIHHDLNYSAYCANADNHQNCSIDFKQRIVSDSNGDLVLFEPLCYELSQNQYQQLIAINDTQSGLPREIFKSPREVKEKLKKILDDFYLFDQAQRMLKRKSWVEGSSLTAQDHASFENIPLVTNRNNYEVMLTAINKFLFESLKDKYQAKYFFGDFKHFYPELFTFIDKNRLYRNAVQHTRLDKQEDREQLAQYLSKDTGGKYPGLFNNGYRAMQYLLLNQLQQALRNELAKIRK</sequence>
<evidence type="ECO:0000313" key="2">
    <source>
        <dbReference type="Proteomes" id="UP000004846"/>
    </source>
</evidence>
<proteinExistence type="predicted"/>
<dbReference type="AlphaFoldDB" id="A0A125W294"/>
<dbReference type="RefSeq" id="WP_002402565.1">
    <property type="nucleotide sequence ID" value="NZ_GL454487.1"/>
</dbReference>
<organism evidence="1 2">
    <name type="scientific">Enterococcus faecalis TX4248</name>
    <dbReference type="NCBI Taxonomy" id="749495"/>
    <lineage>
        <taxon>Bacteria</taxon>
        <taxon>Bacillati</taxon>
        <taxon>Bacillota</taxon>
        <taxon>Bacilli</taxon>
        <taxon>Lactobacillales</taxon>
        <taxon>Enterococcaceae</taxon>
        <taxon>Enterococcus</taxon>
    </lineage>
</organism>
<gene>
    <name evidence="1" type="ORF">HMPREF9498_02945</name>
</gene>
<dbReference type="EMBL" id="AEBR01000106">
    <property type="protein sequence ID" value="EFM81413.1"/>
    <property type="molecule type" value="Genomic_DNA"/>
</dbReference>
<protein>
    <submittedName>
        <fullName evidence="1">Uncharacterized protein</fullName>
    </submittedName>
</protein>
<reference evidence="1 2" key="1">
    <citation type="submission" date="2010-07" db="EMBL/GenBank/DDBJ databases">
        <authorList>
            <person name="Sid Ahmed O."/>
        </authorList>
    </citation>
    <scope>NUCLEOTIDE SEQUENCE [LARGE SCALE GENOMIC DNA]</scope>
    <source>
        <strain evidence="1 2">TX4248</strain>
    </source>
</reference>
<name>A0A125W294_ENTFL</name>
<comment type="caution">
    <text evidence="1">The sequence shown here is derived from an EMBL/GenBank/DDBJ whole genome shotgun (WGS) entry which is preliminary data.</text>
</comment>
<dbReference type="HOGENOM" id="CLU_469893_0_0_9"/>
<dbReference type="Proteomes" id="UP000004846">
    <property type="component" value="Unassembled WGS sequence"/>
</dbReference>
<evidence type="ECO:0000313" key="1">
    <source>
        <dbReference type="EMBL" id="EFM81413.1"/>
    </source>
</evidence>